<dbReference type="EMBL" id="ML978958">
    <property type="protein sequence ID" value="KAF1932743.1"/>
    <property type="molecule type" value="Genomic_DNA"/>
</dbReference>
<evidence type="ECO:0008006" key="3">
    <source>
        <dbReference type="Google" id="ProtNLM"/>
    </source>
</evidence>
<dbReference type="AlphaFoldDB" id="A0A6A5RYR0"/>
<dbReference type="OrthoDB" id="3200163at2759"/>
<sequence>MLSAKHEALAGVASGIVVVLPSLQLIQSIRAIKVFAQGTQKALVEFQRPTGSLEHLEILLEDVRQLIERQTTVQQATDSCNLSLLRRLKGCDKSSRPLQIVVERSHEASSHSHFLKAKLRRDFSFGQKSVDIAELERTVDRETDRLSLL</sequence>
<name>A0A6A5RYR0_9PLEO</name>
<evidence type="ECO:0000313" key="1">
    <source>
        <dbReference type="EMBL" id="KAF1932743.1"/>
    </source>
</evidence>
<reference evidence="1" key="1">
    <citation type="journal article" date="2020" name="Stud. Mycol.">
        <title>101 Dothideomycetes genomes: a test case for predicting lifestyles and emergence of pathogens.</title>
        <authorList>
            <person name="Haridas S."/>
            <person name="Albert R."/>
            <person name="Binder M."/>
            <person name="Bloem J."/>
            <person name="Labutti K."/>
            <person name="Salamov A."/>
            <person name="Andreopoulos B."/>
            <person name="Baker S."/>
            <person name="Barry K."/>
            <person name="Bills G."/>
            <person name="Bluhm B."/>
            <person name="Cannon C."/>
            <person name="Castanera R."/>
            <person name="Culley D."/>
            <person name="Daum C."/>
            <person name="Ezra D."/>
            <person name="Gonzalez J."/>
            <person name="Henrissat B."/>
            <person name="Kuo A."/>
            <person name="Liang C."/>
            <person name="Lipzen A."/>
            <person name="Lutzoni F."/>
            <person name="Magnuson J."/>
            <person name="Mondo S."/>
            <person name="Nolan M."/>
            <person name="Ohm R."/>
            <person name="Pangilinan J."/>
            <person name="Park H.-J."/>
            <person name="Ramirez L."/>
            <person name="Alfaro M."/>
            <person name="Sun H."/>
            <person name="Tritt A."/>
            <person name="Yoshinaga Y."/>
            <person name="Zwiers L.-H."/>
            <person name="Turgeon B."/>
            <person name="Goodwin S."/>
            <person name="Spatafora J."/>
            <person name="Crous P."/>
            <person name="Grigoriev I."/>
        </authorList>
    </citation>
    <scope>NUCLEOTIDE SEQUENCE</scope>
    <source>
        <strain evidence="1">CBS 183.55</strain>
    </source>
</reference>
<keyword evidence="2" id="KW-1185">Reference proteome</keyword>
<evidence type="ECO:0000313" key="2">
    <source>
        <dbReference type="Proteomes" id="UP000800082"/>
    </source>
</evidence>
<accession>A0A6A5RYR0</accession>
<gene>
    <name evidence="1" type="ORF">M421DRAFT_416356</name>
</gene>
<protein>
    <recommendedName>
        <fullName evidence="3">Fungal N-terminal domain-containing protein</fullName>
    </recommendedName>
</protein>
<dbReference type="GeneID" id="54348702"/>
<organism evidence="1 2">
    <name type="scientific">Didymella exigua CBS 183.55</name>
    <dbReference type="NCBI Taxonomy" id="1150837"/>
    <lineage>
        <taxon>Eukaryota</taxon>
        <taxon>Fungi</taxon>
        <taxon>Dikarya</taxon>
        <taxon>Ascomycota</taxon>
        <taxon>Pezizomycotina</taxon>
        <taxon>Dothideomycetes</taxon>
        <taxon>Pleosporomycetidae</taxon>
        <taxon>Pleosporales</taxon>
        <taxon>Pleosporineae</taxon>
        <taxon>Didymellaceae</taxon>
        <taxon>Didymella</taxon>
    </lineage>
</organism>
<dbReference type="Proteomes" id="UP000800082">
    <property type="component" value="Unassembled WGS sequence"/>
</dbReference>
<dbReference type="RefSeq" id="XP_033452991.1">
    <property type="nucleotide sequence ID" value="XM_033591034.1"/>
</dbReference>
<proteinExistence type="predicted"/>